<dbReference type="InterPro" id="IPR000595">
    <property type="entry name" value="cNMP-bd_dom"/>
</dbReference>
<dbReference type="AlphaFoldDB" id="A0A7T0C1N2"/>
<evidence type="ECO:0000313" key="2">
    <source>
        <dbReference type="EMBL" id="QPJ64896.1"/>
    </source>
</evidence>
<dbReference type="GO" id="GO:0005829">
    <property type="term" value="C:cytosol"/>
    <property type="evidence" value="ECO:0007669"/>
    <property type="project" value="TreeGrafter"/>
</dbReference>
<dbReference type="PANTHER" id="PTHR11635">
    <property type="entry name" value="CAMP-DEPENDENT PROTEIN KINASE REGULATORY CHAIN"/>
    <property type="match status" value="1"/>
</dbReference>
<protein>
    <submittedName>
        <fullName evidence="2">Cyclic nucleotide-binding domain-containing protein</fullName>
    </submittedName>
</protein>
<dbReference type="InterPro" id="IPR050503">
    <property type="entry name" value="cAMP-dep_PK_reg_su-like"/>
</dbReference>
<reference evidence="3" key="1">
    <citation type="submission" date="2020-02" db="EMBL/GenBank/DDBJ databases">
        <title>Genomic and physiological characterization of two novel Nitrospinaceae genera.</title>
        <authorList>
            <person name="Mueller A.J."/>
            <person name="Jung M.-Y."/>
            <person name="Strachan C.R."/>
            <person name="Herbold C.W."/>
            <person name="Kirkegaard R.H."/>
            <person name="Daims H."/>
        </authorList>
    </citation>
    <scope>NUCLEOTIDE SEQUENCE [LARGE SCALE GENOMIC DNA]</scope>
</reference>
<dbReference type="InterPro" id="IPR018490">
    <property type="entry name" value="cNMP-bd_dom_sf"/>
</dbReference>
<evidence type="ECO:0000313" key="3">
    <source>
        <dbReference type="Proteomes" id="UP000594464"/>
    </source>
</evidence>
<accession>A0A7T0C1N2</accession>
<dbReference type="Proteomes" id="UP000594464">
    <property type="component" value="Chromosome"/>
</dbReference>
<dbReference type="EMBL" id="CP048620">
    <property type="protein sequence ID" value="QPJ64896.1"/>
    <property type="molecule type" value="Genomic_DNA"/>
</dbReference>
<name>A0A7T0C1N2_9BACT</name>
<feature type="domain" description="Cyclic nucleotide-binding" evidence="1">
    <location>
        <begin position="1"/>
        <end position="87"/>
    </location>
</feature>
<dbReference type="InterPro" id="IPR014710">
    <property type="entry name" value="RmlC-like_jellyroll"/>
</dbReference>
<organism evidence="2 3">
    <name type="scientific">Candidatus Nitrohelix vancouverensis</name>
    <dbReference type="NCBI Taxonomy" id="2705534"/>
    <lineage>
        <taxon>Bacteria</taxon>
        <taxon>Pseudomonadati</taxon>
        <taxon>Nitrospinota/Tectimicrobiota group</taxon>
        <taxon>Nitrospinota</taxon>
        <taxon>Nitrospinia</taxon>
        <taxon>Nitrospinales</taxon>
        <taxon>Nitrospinaceae</taxon>
        <taxon>Candidatus Nitrohelix</taxon>
    </lineage>
</organism>
<proteinExistence type="predicted"/>
<dbReference type="SMART" id="SM00100">
    <property type="entry name" value="cNMP"/>
    <property type="match status" value="1"/>
</dbReference>
<gene>
    <name evidence="2" type="ORF">G3M78_05660</name>
</gene>
<dbReference type="GO" id="GO:0005952">
    <property type="term" value="C:cAMP-dependent protein kinase complex"/>
    <property type="evidence" value="ECO:0007669"/>
    <property type="project" value="InterPro"/>
</dbReference>
<dbReference type="Pfam" id="PF00027">
    <property type="entry name" value="cNMP_binding"/>
    <property type="match status" value="1"/>
</dbReference>
<dbReference type="PRINTS" id="PR00103">
    <property type="entry name" value="CAMPKINASE"/>
</dbReference>
<dbReference type="CDD" id="cd00038">
    <property type="entry name" value="CAP_ED"/>
    <property type="match status" value="1"/>
</dbReference>
<evidence type="ECO:0000259" key="1">
    <source>
        <dbReference type="PROSITE" id="PS50042"/>
    </source>
</evidence>
<sequence>MFTLKEYRKGKAIIRQGTHGTSAFILKKGRVEVTREDNGQVKKICELKENDVFGEMAMVSDKPRMATVRALEDCQVAILTQESFMKLPNTNPAVARIKKIMVDRLKGKKG</sequence>
<dbReference type="PROSITE" id="PS50042">
    <property type="entry name" value="CNMP_BINDING_3"/>
    <property type="match status" value="1"/>
</dbReference>
<dbReference type="SUPFAM" id="SSF51206">
    <property type="entry name" value="cAMP-binding domain-like"/>
    <property type="match status" value="1"/>
</dbReference>
<dbReference type="Gene3D" id="2.60.120.10">
    <property type="entry name" value="Jelly Rolls"/>
    <property type="match status" value="1"/>
</dbReference>
<dbReference type="KEGG" id="nva:G3M78_05660"/>
<dbReference type="PANTHER" id="PTHR11635:SF152">
    <property type="entry name" value="CAMP-DEPENDENT PROTEIN KINASE TYPE I REGULATORY SUBUNIT-RELATED"/>
    <property type="match status" value="1"/>
</dbReference>